<evidence type="ECO:0000256" key="3">
    <source>
        <dbReference type="ARBA" id="ARBA00022692"/>
    </source>
</evidence>
<dbReference type="OrthoDB" id="111528at2"/>
<feature type="transmembrane region" description="Helical" evidence="6">
    <location>
        <begin position="224"/>
        <end position="247"/>
    </location>
</feature>
<comment type="subcellular location">
    <subcellularLocation>
        <location evidence="1">Cell membrane</location>
        <topology evidence="1">Multi-pass membrane protein</topology>
    </subcellularLocation>
</comment>
<comment type="caution">
    <text evidence="8">The sequence shown here is derived from an EMBL/GenBank/DDBJ whole genome shotgun (WGS) entry which is preliminary data.</text>
</comment>
<organism evidence="8 9">
    <name type="scientific">Paracidobacterium acidisoli</name>
    <dbReference type="NCBI Taxonomy" id="2303751"/>
    <lineage>
        <taxon>Bacteria</taxon>
        <taxon>Pseudomonadati</taxon>
        <taxon>Acidobacteriota</taxon>
        <taxon>Terriglobia</taxon>
        <taxon>Terriglobales</taxon>
        <taxon>Acidobacteriaceae</taxon>
        <taxon>Paracidobacterium</taxon>
    </lineage>
</organism>
<feature type="transmembrane region" description="Helical" evidence="6">
    <location>
        <begin position="160"/>
        <end position="180"/>
    </location>
</feature>
<dbReference type="PANTHER" id="PTHR42920:SF5">
    <property type="entry name" value="EAMA DOMAIN-CONTAINING PROTEIN"/>
    <property type="match status" value="1"/>
</dbReference>
<evidence type="ECO:0000256" key="6">
    <source>
        <dbReference type="SAM" id="Phobius"/>
    </source>
</evidence>
<feature type="transmembrane region" description="Helical" evidence="6">
    <location>
        <begin position="133"/>
        <end position="154"/>
    </location>
</feature>
<feature type="domain" description="EamA" evidence="7">
    <location>
        <begin position="162"/>
        <end position="299"/>
    </location>
</feature>
<evidence type="ECO:0000313" key="9">
    <source>
        <dbReference type="Proteomes" id="UP000264702"/>
    </source>
</evidence>
<reference evidence="8 9" key="1">
    <citation type="submission" date="2018-08" db="EMBL/GenBank/DDBJ databases">
        <title>Acidipila sp. 4G-K13, an acidobacterium isolated from forest soil.</title>
        <authorList>
            <person name="Gao Z.-H."/>
            <person name="Qiu L.-H."/>
        </authorList>
    </citation>
    <scope>NUCLEOTIDE SEQUENCE [LARGE SCALE GENOMIC DNA]</scope>
    <source>
        <strain evidence="8 9">4G-K13</strain>
    </source>
</reference>
<keyword evidence="4 6" id="KW-1133">Transmembrane helix</keyword>
<feature type="transmembrane region" description="Helical" evidence="6">
    <location>
        <begin position="73"/>
        <end position="94"/>
    </location>
</feature>
<dbReference type="InterPro" id="IPR051258">
    <property type="entry name" value="Diverse_Substrate_Transporter"/>
</dbReference>
<evidence type="ECO:0000256" key="1">
    <source>
        <dbReference type="ARBA" id="ARBA00004651"/>
    </source>
</evidence>
<keyword evidence="2" id="KW-1003">Cell membrane</keyword>
<keyword evidence="3 6" id="KW-0812">Transmembrane</keyword>
<sequence>MPVKPDFATQASRHTLGYASCALAGCFWGMGFYFGKIALTELSVGHMVLYRFLFACAGLLPVMGVPRFTRRQWILLLIASFLGIPLQFLLQFYGLSLTTVSHAALMVGTMPVILAVGATIFTHERLDRKGWAALFTSTFGVALIVLGGSHAASASGDHPTLAGDLLVILSLVIALGWLLLNQRLMAEGQSPLSVTAWGLLTGMVMLAFWVVLRDGVPPIHGIHLRVWIAVAASGLLCTAASTLLWNWGMHHVPASRAGVFLNIEPALGSILGVELLGDRLGPGAWVGGACIIAAAIVLTTTGRPEPETLLQ</sequence>
<feature type="transmembrane region" description="Helical" evidence="6">
    <location>
        <begin position="192"/>
        <end position="212"/>
    </location>
</feature>
<evidence type="ECO:0000313" key="8">
    <source>
        <dbReference type="EMBL" id="RFU16104.1"/>
    </source>
</evidence>
<dbReference type="PANTHER" id="PTHR42920">
    <property type="entry name" value="OS03G0707200 PROTEIN-RELATED"/>
    <property type="match status" value="1"/>
</dbReference>
<dbReference type="RefSeq" id="WP_117300122.1">
    <property type="nucleotide sequence ID" value="NZ_QVQT02000004.1"/>
</dbReference>
<dbReference type="PROSITE" id="PS51257">
    <property type="entry name" value="PROKAR_LIPOPROTEIN"/>
    <property type="match status" value="1"/>
</dbReference>
<feature type="transmembrane region" description="Helical" evidence="6">
    <location>
        <begin position="47"/>
        <end position="66"/>
    </location>
</feature>
<dbReference type="EMBL" id="QVQT01000004">
    <property type="protein sequence ID" value="RFU16104.1"/>
    <property type="molecule type" value="Genomic_DNA"/>
</dbReference>
<feature type="domain" description="EamA" evidence="7">
    <location>
        <begin position="16"/>
        <end position="145"/>
    </location>
</feature>
<accession>A0A372IMH8</accession>
<feature type="transmembrane region" description="Helical" evidence="6">
    <location>
        <begin position="100"/>
        <end position="121"/>
    </location>
</feature>
<protein>
    <submittedName>
        <fullName evidence="8">DMT family transporter</fullName>
    </submittedName>
</protein>
<dbReference type="Proteomes" id="UP000264702">
    <property type="component" value="Unassembled WGS sequence"/>
</dbReference>
<evidence type="ECO:0000256" key="5">
    <source>
        <dbReference type="ARBA" id="ARBA00023136"/>
    </source>
</evidence>
<dbReference type="Gene3D" id="1.10.3730.20">
    <property type="match status" value="1"/>
</dbReference>
<dbReference type="AlphaFoldDB" id="A0A372IMH8"/>
<evidence type="ECO:0000256" key="2">
    <source>
        <dbReference type="ARBA" id="ARBA00022475"/>
    </source>
</evidence>
<evidence type="ECO:0000259" key="7">
    <source>
        <dbReference type="Pfam" id="PF00892"/>
    </source>
</evidence>
<evidence type="ECO:0000256" key="4">
    <source>
        <dbReference type="ARBA" id="ARBA00022989"/>
    </source>
</evidence>
<keyword evidence="9" id="KW-1185">Reference proteome</keyword>
<gene>
    <name evidence="8" type="ORF">D0Y96_11830</name>
</gene>
<dbReference type="GO" id="GO:0005886">
    <property type="term" value="C:plasma membrane"/>
    <property type="evidence" value="ECO:0007669"/>
    <property type="project" value="UniProtKB-SubCell"/>
</dbReference>
<proteinExistence type="predicted"/>
<name>A0A372IMH8_9BACT</name>
<feature type="transmembrane region" description="Helical" evidence="6">
    <location>
        <begin position="16"/>
        <end position="35"/>
    </location>
</feature>
<dbReference type="InterPro" id="IPR037185">
    <property type="entry name" value="EmrE-like"/>
</dbReference>
<keyword evidence="5 6" id="KW-0472">Membrane</keyword>
<dbReference type="InterPro" id="IPR000620">
    <property type="entry name" value="EamA_dom"/>
</dbReference>
<dbReference type="Pfam" id="PF00892">
    <property type="entry name" value="EamA"/>
    <property type="match status" value="2"/>
</dbReference>
<dbReference type="SUPFAM" id="SSF103481">
    <property type="entry name" value="Multidrug resistance efflux transporter EmrE"/>
    <property type="match status" value="2"/>
</dbReference>